<dbReference type="PROSITE" id="PS51411">
    <property type="entry name" value="PSP1_C"/>
    <property type="match status" value="1"/>
</dbReference>
<dbReference type="PANTHER" id="PTHR43830:SF3">
    <property type="entry name" value="PROTEIN PSP1"/>
    <property type="match status" value="1"/>
</dbReference>
<feature type="compositionally biased region" description="Polar residues" evidence="1">
    <location>
        <begin position="61"/>
        <end position="70"/>
    </location>
</feature>
<evidence type="ECO:0000313" key="4">
    <source>
        <dbReference type="Proteomes" id="UP000693970"/>
    </source>
</evidence>
<dbReference type="NCBIfam" id="NF041131">
    <property type="entry name" value="RicT_YaaT_fam"/>
    <property type="match status" value="1"/>
</dbReference>
<reference evidence="3" key="2">
    <citation type="submission" date="2021-04" db="EMBL/GenBank/DDBJ databases">
        <authorList>
            <person name="Podell S."/>
        </authorList>
    </citation>
    <scope>NUCLEOTIDE SEQUENCE</scope>
    <source>
        <strain evidence="3">Hildebrandi</strain>
    </source>
</reference>
<gene>
    <name evidence="3" type="ORF">IV203_013231</name>
</gene>
<feature type="compositionally biased region" description="Polar residues" evidence="1">
    <location>
        <begin position="464"/>
        <end position="481"/>
    </location>
</feature>
<proteinExistence type="predicted"/>
<comment type="caution">
    <text evidence="3">The sequence shown here is derived from an EMBL/GenBank/DDBJ whole genome shotgun (WGS) entry which is preliminary data.</text>
</comment>
<protein>
    <submittedName>
        <fullName evidence="3">PSP1 domain containing protein</fullName>
    </submittedName>
</protein>
<organism evidence="3 4">
    <name type="scientific">Nitzschia inconspicua</name>
    <dbReference type="NCBI Taxonomy" id="303405"/>
    <lineage>
        <taxon>Eukaryota</taxon>
        <taxon>Sar</taxon>
        <taxon>Stramenopiles</taxon>
        <taxon>Ochrophyta</taxon>
        <taxon>Bacillariophyta</taxon>
        <taxon>Bacillariophyceae</taxon>
        <taxon>Bacillariophycidae</taxon>
        <taxon>Bacillariales</taxon>
        <taxon>Bacillariaceae</taxon>
        <taxon>Nitzschia</taxon>
    </lineage>
</organism>
<dbReference type="EMBL" id="JAGRRH010000001">
    <property type="protein sequence ID" value="KAG7374136.1"/>
    <property type="molecule type" value="Genomic_DNA"/>
</dbReference>
<feature type="region of interest" description="Disordered" evidence="1">
    <location>
        <begin position="39"/>
        <end position="256"/>
    </location>
</feature>
<evidence type="ECO:0000313" key="3">
    <source>
        <dbReference type="EMBL" id="KAG7374136.1"/>
    </source>
</evidence>
<dbReference type="InterPro" id="IPR007557">
    <property type="entry name" value="PSP1_C"/>
</dbReference>
<dbReference type="OrthoDB" id="243127at2759"/>
<reference evidence="3" key="1">
    <citation type="journal article" date="2021" name="Sci. Rep.">
        <title>Diploid genomic architecture of Nitzschia inconspicua, an elite biomass production diatom.</title>
        <authorList>
            <person name="Oliver A."/>
            <person name="Podell S."/>
            <person name="Pinowska A."/>
            <person name="Traller J.C."/>
            <person name="Smith S.R."/>
            <person name="McClure R."/>
            <person name="Beliaev A."/>
            <person name="Bohutskyi P."/>
            <person name="Hill E.A."/>
            <person name="Rabines A."/>
            <person name="Zheng H."/>
            <person name="Allen L.Z."/>
            <person name="Kuo A."/>
            <person name="Grigoriev I.V."/>
            <person name="Allen A.E."/>
            <person name="Hazlebeck D."/>
            <person name="Allen E.E."/>
        </authorList>
    </citation>
    <scope>NUCLEOTIDE SEQUENCE</scope>
    <source>
        <strain evidence="3">Hildebrandi</strain>
    </source>
</reference>
<dbReference type="PANTHER" id="PTHR43830">
    <property type="entry name" value="PROTEIN PSP1"/>
    <property type="match status" value="1"/>
</dbReference>
<feature type="compositionally biased region" description="Pro residues" evidence="1">
    <location>
        <begin position="1"/>
        <end position="10"/>
    </location>
</feature>
<feature type="compositionally biased region" description="Basic and acidic residues" evidence="1">
    <location>
        <begin position="420"/>
        <end position="436"/>
    </location>
</feature>
<evidence type="ECO:0000259" key="2">
    <source>
        <dbReference type="PROSITE" id="PS51411"/>
    </source>
</evidence>
<sequence>MAANGPPPDLPTSWVTDNKSDPSFTRVLELGMSGMSLLPSTTATAEDHVRSSGDSVHSYHSVGTASSAPTKLSRPPGLSVPPIDGGATSGNDMFALTGGMGRHQASSPPSDHLPGISSLSVVGSFETDDGDHDGLLGLQALRDRAYSSPGPPPYSTSPRELGGIRSVISSQQGRPRTVSKDSGRSQSGSRPPLAGGVALSPHTGGDLSGYGPGNRSRDASPPPTAGIISRPYSPYGSGGGSVGGGGSMSGAGNEYDRNFDSSLRRAFISDSANTTDNGGGNHAVQVPALPFNAHNRTNSGGHLHAQAQLNMYQPQRVQRSQSQPGPLRGVPPPDQYFDEGPVMNRRGGDHGQSGIHGSYPVPTRGGGMEHEFVHYDSHDMRYGGAPANHNRSMSMQLSSSNPSFHDMHRRGSNGYYGGGPRRDEYDDGRRYHEQERIGNTSYPRQDRLVSPAHSPMHGHYGSHSRASSDMGSTFSSSPMSLASGNQPLYGRHRISHSDEDLSHPLVGEHIEVPGEEQYYNDSMLPYPRSASIGHPPSYGFDSHHLPSVGSSMSMPKDLYNVKFKRTQRVFEIGPRLNRDLKVGTYVKVEADRGEDLGIVVGKVKNPSVRSASFAGGMGELIPPGASGDLKKITRLATHDEVSLLQIKREEEEDLLKVCRTKVRQRGLPMHVVDAEYQFDRHKLTFFFEAEGRIDFRELVRDLFSMYKTRIWMQQLDKSTTAVCPVAPAPAPVVIDYGTPIIAPASEYEEFASGTSDDHYTD</sequence>
<accession>A0A9K3M6P4</accession>
<feature type="region of interest" description="Disordered" evidence="1">
    <location>
        <begin position="1"/>
        <end position="21"/>
    </location>
</feature>
<dbReference type="Pfam" id="PF04468">
    <property type="entry name" value="PSP1"/>
    <property type="match status" value="1"/>
</dbReference>
<feature type="region of interest" description="Disordered" evidence="1">
    <location>
        <begin position="313"/>
        <end position="368"/>
    </location>
</feature>
<feature type="compositionally biased region" description="Low complexity" evidence="1">
    <location>
        <begin position="313"/>
        <end position="324"/>
    </location>
</feature>
<dbReference type="GO" id="GO:0005737">
    <property type="term" value="C:cytoplasm"/>
    <property type="evidence" value="ECO:0007669"/>
    <property type="project" value="TreeGrafter"/>
</dbReference>
<feature type="domain" description="PSP1 C-terminal" evidence="2">
    <location>
        <begin position="630"/>
        <end position="715"/>
    </location>
</feature>
<dbReference type="InterPro" id="IPR047767">
    <property type="entry name" value="PSP1-like"/>
</dbReference>
<feature type="compositionally biased region" description="Low complexity" evidence="1">
    <location>
        <begin position="394"/>
        <end position="403"/>
    </location>
</feature>
<dbReference type="Proteomes" id="UP000693970">
    <property type="component" value="Unassembled WGS sequence"/>
</dbReference>
<feature type="compositionally biased region" description="Gly residues" evidence="1">
    <location>
        <begin position="236"/>
        <end position="249"/>
    </location>
</feature>
<dbReference type="AlphaFoldDB" id="A0A9K3M6P4"/>
<feature type="region of interest" description="Disordered" evidence="1">
    <location>
        <begin position="394"/>
        <end position="481"/>
    </location>
</feature>
<name>A0A9K3M6P4_9STRA</name>
<evidence type="ECO:0000256" key="1">
    <source>
        <dbReference type="SAM" id="MobiDB-lite"/>
    </source>
</evidence>
<keyword evidence="4" id="KW-1185">Reference proteome</keyword>